<reference evidence="4" key="2">
    <citation type="submission" date="2013-10" db="EMBL/GenBank/DDBJ databases">
        <authorList>
            <person name="Aslett M."/>
        </authorList>
    </citation>
    <scope>NUCLEOTIDE SEQUENCE</scope>
    <source>
        <strain evidence="4">Houghton</strain>
    </source>
</reference>
<dbReference type="InterPro" id="IPR016143">
    <property type="entry name" value="Citrate_synth-like_sm_a-sub"/>
</dbReference>
<reference evidence="4" key="1">
    <citation type="submission" date="2013-10" db="EMBL/GenBank/DDBJ databases">
        <title>Genomic analysis of the causative agents of coccidiosis in chickens.</title>
        <authorList>
            <person name="Reid A.J."/>
            <person name="Blake D."/>
            <person name="Billington K."/>
            <person name="Browne H."/>
            <person name="Dunn M."/>
            <person name="Hung S."/>
            <person name="Kawahara F."/>
            <person name="Miranda-Saavedra D."/>
            <person name="Mourier T."/>
            <person name="Nagra H."/>
            <person name="Otto T.D."/>
            <person name="Rawlings N."/>
            <person name="Sanchez A."/>
            <person name="Sanders M."/>
            <person name="Subramaniam C."/>
            <person name="Tay Y."/>
            <person name="Dear P."/>
            <person name="Doerig C."/>
            <person name="Gruber A."/>
            <person name="Parkinson J."/>
            <person name="Shirley M."/>
            <person name="Wan K.L."/>
            <person name="Berriman M."/>
            <person name="Tomley F."/>
            <person name="Pain A."/>
        </authorList>
    </citation>
    <scope>NUCLEOTIDE SEQUENCE</scope>
    <source>
        <strain evidence="4">Houghton</strain>
    </source>
</reference>
<evidence type="ECO:0000313" key="4">
    <source>
        <dbReference type="EMBL" id="CDI79049.1"/>
    </source>
</evidence>
<proteinExistence type="inferred from homology"/>
<dbReference type="OrthoDB" id="8017587at2759"/>
<dbReference type="EMBL" id="HG670962">
    <property type="protein sequence ID" value="CDI79049.1"/>
    <property type="molecule type" value="Genomic_DNA"/>
</dbReference>
<dbReference type="GO" id="GO:0006099">
    <property type="term" value="P:tricarboxylic acid cycle"/>
    <property type="evidence" value="ECO:0007669"/>
    <property type="project" value="TreeGrafter"/>
</dbReference>
<name>U6GKD1_EIMAC</name>
<comment type="similarity">
    <text evidence="1 3">Belongs to the citrate synthase family.</text>
</comment>
<dbReference type="AlphaFoldDB" id="U6GKD1"/>
<evidence type="ECO:0000256" key="3">
    <source>
        <dbReference type="RuleBase" id="RU000441"/>
    </source>
</evidence>
<keyword evidence="2 3" id="KW-0808">Transferase</keyword>
<dbReference type="PANTHER" id="PTHR11739:SF8">
    <property type="entry name" value="CITRATE SYNTHASE, MITOCHONDRIAL"/>
    <property type="match status" value="1"/>
</dbReference>
<dbReference type="InterPro" id="IPR036969">
    <property type="entry name" value="Citrate_synthase_sf"/>
</dbReference>
<dbReference type="PRINTS" id="PR00143">
    <property type="entry name" value="CITRTSNTHASE"/>
</dbReference>
<gene>
    <name evidence="4" type="ORF">EAH_00039650</name>
</gene>
<dbReference type="Gene3D" id="1.10.580.10">
    <property type="entry name" value="Citrate Synthase, domain 1"/>
    <property type="match status" value="1"/>
</dbReference>
<sequence length="576" mass="60505">MGRPRVCCILRIAAGRGPALLPTAAAATAGTPATAAAAAKTHRFWVSPVAHSTAATARAAAATAAAAAAAELPFAAVLAARRSYSSSSRSSSSGGSLPQASSAAVSAAVEALQQQLSAAAAEKQQRMQRLRKEFGSVQIGEVTPLNVMGGMRGLTALLTETSRVDPEQGLRLHGVPMRQLLLQQLPKMNSAHLYPSVEALLWYLLTSKVPTASEVSLMQRCLYEMMISAASEGSAAAGAGAGAAAAAEGFTQERFIRVPAALPALLQVLPADGHPMAAFAAAAAALSDYSFFRVATEEGVISKKDIWRPALVDALALVARAAVAAAHIYRNKFGEGEMPAPDPDLDFATNFSRLLGFKGQQQEELLRLYLLLHADHEGGNVSAHAAHLVGSSLADPFAAFAAGMAGLGGPLHGLANQKCLAWLRSAQQQLRGSPPTKDNIRDIALATLKAGGVIPGFGHAVLRVTDPRFTMQREFALRHIPEDPLFQLLEVVREVVPQILAGKVSSPYPNVDCHSGVLLQALGLQQEKFYTVLFGVSRSLGIASQFVWARALGLPIERPKSVTLSCLEELSSKSSN</sequence>
<dbReference type="VEuPathDB" id="ToxoDB:EAH_00039650"/>
<dbReference type="GO" id="GO:0005975">
    <property type="term" value="P:carbohydrate metabolic process"/>
    <property type="evidence" value="ECO:0007669"/>
    <property type="project" value="TreeGrafter"/>
</dbReference>
<dbReference type="Pfam" id="PF00285">
    <property type="entry name" value="Citrate_synt"/>
    <property type="match status" value="1"/>
</dbReference>
<protein>
    <recommendedName>
        <fullName evidence="3">Citrate synthase</fullName>
    </recommendedName>
</protein>
<organism evidence="4 5">
    <name type="scientific">Eimeria acervulina</name>
    <name type="common">Coccidian parasite</name>
    <dbReference type="NCBI Taxonomy" id="5801"/>
    <lineage>
        <taxon>Eukaryota</taxon>
        <taxon>Sar</taxon>
        <taxon>Alveolata</taxon>
        <taxon>Apicomplexa</taxon>
        <taxon>Conoidasida</taxon>
        <taxon>Coccidia</taxon>
        <taxon>Eucoccidiorida</taxon>
        <taxon>Eimeriorina</taxon>
        <taxon>Eimeriidae</taxon>
        <taxon>Eimeria</taxon>
    </lineage>
</organism>
<dbReference type="PROSITE" id="PS00480">
    <property type="entry name" value="CITRATE_SYNTHASE"/>
    <property type="match status" value="1"/>
</dbReference>
<dbReference type="GeneID" id="25272035"/>
<dbReference type="InterPro" id="IPR019810">
    <property type="entry name" value="Citrate_synthase_AS"/>
</dbReference>
<evidence type="ECO:0000256" key="2">
    <source>
        <dbReference type="ARBA" id="ARBA00022679"/>
    </source>
</evidence>
<dbReference type="SUPFAM" id="SSF48256">
    <property type="entry name" value="Citrate synthase"/>
    <property type="match status" value="1"/>
</dbReference>
<dbReference type="Gene3D" id="1.10.230.10">
    <property type="entry name" value="Cytochrome P450-Terp, domain 2"/>
    <property type="match status" value="1"/>
</dbReference>
<evidence type="ECO:0000256" key="1">
    <source>
        <dbReference type="ARBA" id="ARBA00010566"/>
    </source>
</evidence>
<dbReference type="OMA" id="YTVIFGI"/>
<accession>U6GKD1</accession>
<keyword evidence="5" id="KW-1185">Reference proteome</keyword>
<evidence type="ECO:0000313" key="5">
    <source>
        <dbReference type="Proteomes" id="UP000018050"/>
    </source>
</evidence>
<dbReference type="InterPro" id="IPR016142">
    <property type="entry name" value="Citrate_synth-like_lrg_a-sub"/>
</dbReference>
<dbReference type="RefSeq" id="XP_013250786.1">
    <property type="nucleotide sequence ID" value="XM_013395332.1"/>
</dbReference>
<dbReference type="InterPro" id="IPR002020">
    <property type="entry name" value="Citrate_synthase"/>
</dbReference>
<dbReference type="GO" id="GO:0005759">
    <property type="term" value="C:mitochondrial matrix"/>
    <property type="evidence" value="ECO:0007669"/>
    <property type="project" value="TreeGrafter"/>
</dbReference>
<dbReference type="NCBIfam" id="NF007128">
    <property type="entry name" value="PRK09569.1"/>
    <property type="match status" value="1"/>
</dbReference>
<dbReference type="PANTHER" id="PTHR11739">
    <property type="entry name" value="CITRATE SYNTHASE"/>
    <property type="match status" value="1"/>
</dbReference>
<dbReference type="Proteomes" id="UP000018050">
    <property type="component" value="Unassembled WGS sequence"/>
</dbReference>
<dbReference type="GO" id="GO:0046912">
    <property type="term" value="F:acyltransferase activity, acyl groups converted into alkyl on transfer"/>
    <property type="evidence" value="ECO:0007669"/>
    <property type="project" value="InterPro"/>
</dbReference>